<keyword evidence="4 6" id="KW-1133">Transmembrane helix</keyword>
<evidence type="ECO:0000256" key="4">
    <source>
        <dbReference type="ARBA" id="ARBA00022989"/>
    </source>
</evidence>
<feature type="transmembrane region" description="Helical" evidence="6">
    <location>
        <begin position="228"/>
        <end position="250"/>
    </location>
</feature>
<organism evidence="7 8">
    <name type="scientific">Cyphellophora attinorum</name>
    <dbReference type="NCBI Taxonomy" id="1664694"/>
    <lineage>
        <taxon>Eukaryota</taxon>
        <taxon>Fungi</taxon>
        <taxon>Dikarya</taxon>
        <taxon>Ascomycota</taxon>
        <taxon>Pezizomycotina</taxon>
        <taxon>Eurotiomycetes</taxon>
        <taxon>Chaetothyriomycetidae</taxon>
        <taxon>Chaetothyriales</taxon>
        <taxon>Cyphellophoraceae</taxon>
        <taxon>Cyphellophora</taxon>
    </lineage>
</organism>
<comment type="subcellular location">
    <subcellularLocation>
        <location evidence="1">Membrane</location>
        <topology evidence="1">Multi-pass membrane protein</topology>
    </subcellularLocation>
</comment>
<dbReference type="SUPFAM" id="SSF103473">
    <property type="entry name" value="MFS general substrate transporter"/>
    <property type="match status" value="1"/>
</dbReference>
<dbReference type="PANTHER" id="PTHR43791:SF51">
    <property type="entry name" value="MAJOR FACILITATOR SUPERFAMILY (MFS) PROFILE DOMAIN-CONTAINING PROTEIN"/>
    <property type="match status" value="1"/>
</dbReference>
<feature type="transmembrane region" description="Helical" evidence="6">
    <location>
        <begin position="195"/>
        <end position="216"/>
    </location>
</feature>
<dbReference type="EMBL" id="LFJN01000015">
    <property type="protein sequence ID" value="KPI39246.1"/>
    <property type="molecule type" value="Genomic_DNA"/>
</dbReference>
<dbReference type="InterPro" id="IPR036259">
    <property type="entry name" value="MFS_trans_sf"/>
</dbReference>
<dbReference type="GeneID" id="28737011"/>
<feature type="transmembrane region" description="Helical" evidence="6">
    <location>
        <begin position="342"/>
        <end position="362"/>
    </location>
</feature>
<keyword evidence="5 6" id="KW-0472">Membrane</keyword>
<dbReference type="VEuPathDB" id="FungiDB:AB675_4957"/>
<feature type="transmembrane region" description="Helical" evidence="6">
    <location>
        <begin position="106"/>
        <end position="128"/>
    </location>
</feature>
<protein>
    <submittedName>
        <fullName evidence="7">Putative transporter</fullName>
    </submittedName>
</protein>
<comment type="caution">
    <text evidence="7">The sequence shown here is derived from an EMBL/GenBank/DDBJ whole genome shotgun (WGS) entry which is preliminary data.</text>
</comment>
<keyword evidence="2" id="KW-0813">Transport</keyword>
<dbReference type="Gene3D" id="1.20.1250.20">
    <property type="entry name" value="MFS general substrate transporter like domains"/>
    <property type="match status" value="2"/>
</dbReference>
<evidence type="ECO:0000313" key="7">
    <source>
        <dbReference type="EMBL" id="KPI39246.1"/>
    </source>
</evidence>
<name>A0A0N1HA17_9EURO</name>
<evidence type="ECO:0000256" key="2">
    <source>
        <dbReference type="ARBA" id="ARBA00022448"/>
    </source>
</evidence>
<dbReference type="RefSeq" id="XP_017999209.1">
    <property type="nucleotide sequence ID" value="XM_018145131.1"/>
</dbReference>
<evidence type="ECO:0000256" key="1">
    <source>
        <dbReference type="ARBA" id="ARBA00004141"/>
    </source>
</evidence>
<proteinExistence type="predicted"/>
<gene>
    <name evidence="7" type="ORF">AB675_4957</name>
</gene>
<dbReference type="AlphaFoldDB" id="A0A0N1HA17"/>
<sequence>MPPYVLTDMLHGHRAAFEPATIPIAKELQSYDSPVSVTEDSSLNETDKDAVRAVRRKVDRRLLAFYCVVYLFMRINATNATNTAIMNAKTPQNIKIQLGNLTSSQWAWIISIFSYPYMFFEPPSTLLLKRFTPRVWMSRIMITWGAISMCQAATTNYSGMLACRFFLGLAEAGYYPGVLYHLSFWYPAKKLPLRIAVFYSFGVFSGTASGFLAYAISYMNKLHGLSGWQWMFILEGIPAIFLGIVAWFTLPNFPSDTKTSKLTSFLSHSEKQTLISDLPANQPVGTAKTWDLSEARGLVTDPTFYSFNMLWICHSIGGWGISLVLPTVIYELGLQGSTTTQLMTMPTYTFGCLFMCFFGWLIHRGTLGPWSVSIGLEVVICACYAILLTVKKPVVKYIFVSLATACVSCVYPLMWPERIRAAKGTTGAGLGIGITNACAQLAGIVGPQIYQTRYGPGYRLSFSVSIGMLAGAVAMMAVTFWIVRGRDRKIEQERAARLDAE</sequence>
<dbReference type="InterPro" id="IPR011701">
    <property type="entry name" value="MFS"/>
</dbReference>
<feature type="transmembrane region" description="Helical" evidence="6">
    <location>
        <begin position="394"/>
        <end position="414"/>
    </location>
</feature>
<dbReference type="GO" id="GO:0022857">
    <property type="term" value="F:transmembrane transporter activity"/>
    <property type="evidence" value="ECO:0007669"/>
    <property type="project" value="InterPro"/>
</dbReference>
<evidence type="ECO:0000256" key="3">
    <source>
        <dbReference type="ARBA" id="ARBA00022692"/>
    </source>
</evidence>
<feature type="transmembrane region" description="Helical" evidence="6">
    <location>
        <begin position="140"/>
        <end position="167"/>
    </location>
</feature>
<reference evidence="7 8" key="1">
    <citation type="submission" date="2015-06" db="EMBL/GenBank/DDBJ databases">
        <title>Draft genome of the ant-associated black yeast Phialophora attae CBS 131958.</title>
        <authorList>
            <person name="Moreno L.F."/>
            <person name="Stielow B.J."/>
            <person name="de Hoog S."/>
            <person name="Vicente V.A."/>
            <person name="Weiss V.A."/>
            <person name="de Vries M."/>
            <person name="Cruz L.M."/>
            <person name="Souza E.M."/>
        </authorList>
    </citation>
    <scope>NUCLEOTIDE SEQUENCE [LARGE SCALE GENOMIC DNA]</scope>
    <source>
        <strain evidence="7 8">CBS 131958</strain>
    </source>
</reference>
<evidence type="ECO:0000313" key="8">
    <source>
        <dbReference type="Proteomes" id="UP000038010"/>
    </source>
</evidence>
<feature type="transmembrane region" description="Helical" evidence="6">
    <location>
        <begin position="460"/>
        <end position="483"/>
    </location>
</feature>
<feature type="transmembrane region" description="Helical" evidence="6">
    <location>
        <begin position="309"/>
        <end position="330"/>
    </location>
</feature>
<dbReference type="PANTHER" id="PTHR43791">
    <property type="entry name" value="PERMEASE-RELATED"/>
    <property type="match status" value="1"/>
</dbReference>
<keyword evidence="3 6" id="KW-0812">Transmembrane</keyword>
<dbReference type="OrthoDB" id="2985014at2759"/>
<evidence type="ECO:0000256" key="6">
    <source>
        <dbReference type="SAM" id="Phobius"/>
    </source>
</evidence>
<accession>A0A0N1HA17</accession>
<feature type="transmembrane region" description="Helical" evidence="6">
    <location>
        <begin position="368"/>
        <end position="387"/>
    </location>
</feature>
<dbReference type="Pfam" id="PF07690">
    <property type="entry name" value="MFS_1"/>
    <property type="match status" value="1"/>
</dbReference>
<dbReference type="GO" id="GO:0016020">
    <property type="term" value="C:membrane"/>
    <property type="evidence" value="ECO:0007669"/>
    <property type="project" value="UniProtKB-SubCell"/>
</dbReference>
<feature type="transmembrane region" description="Helical" evidence="6">
    <location>
        <begin position="62"/>
        <end position="86"/>
    </location>
</feature>
<keyword evidence="8" id="KW-1185">Reference proteome</keyword>
<dbReference type="Proteomes" id="UP000038010">
    <property type="component" value="Unassembled WGS sequence"/>
</dbReference>
<evidence type="ECO:0000256" key="5">
    <source>
        <dbReference type="ARBA" id="ARBA00023136"/>
    </source>
</evidence>